<organism evidence="1 2">
    <name type="scientific">Catharanthus roseus</name>
    <name type="common">Madagascar periwinkle</name>
    <name type="synonym">Vinca rosea</name>
    <dbReference type="NCBI Taxonomy" id="4058"/>
    <lineage>
        <taxon>Eukaryota</taxon>
        <taxon>Viridiplantae</taxon>
        <taxon>Streptophyta</taxon>
        <taxon>Embryophyta</taxon>
        <taxon>Tracheophyta</taxon>
        <taxon>Spermatophyta</taxon>
        <taxon>Magnoliopsida</taxon>
        <taxon>eudicotyledons</taxon>
        <taxon>Gunneridae</taxon>
        <taxon>Pentapetalae</taxon>
        <taxon>asterids</taxon>
        <taxon>lamiids</taxon>
        <taxon>Gentianales</taxon>
        <taxon>Apocynaceae</taxon>
        <taxon>Rauvolfioideae</taxon>
        <taxon>Vinceae</taxon>
        <taxon>Catharanthinae</taxon>
        <taxon>Catharanthus</taxon>
    </lineage>
</organism>
<proteinExistence type="predicted"/>
<evidence type="ECO:0000313" key="2">
    <source>
        <dbReference type="Proteomes" id="UP001060085"/>
    </source>
</evidence>
<name>A0ACB9ZX77_CATRO</name>
<dbReference type="EMBL" id="CM044707">
    <property type="protein sequence ID" value="KAI5653232.1"/>
    <property type="molecule type" value="Genomic_DNA"/>
</dbReference>
<dbReference type="Proteomes" id="UP001060085">
    <property type="component" value="Linkage Group LG07"/>
</dbReference>
<reference evidence="2" key="1">
    <citation type="journal article" date="2023" name="Nat. Plants">
        <title>Single-cell RNA sequencing provides a high-resolution roadmap for understanding the multicellular compartmentation of specialized metabolism.</title>
        <authorList>
            <person name="Sun S."/>
            <person name="Shen X."/>
            <person name="Li Y."/>
            <person name="Li Y."/>
            <person name="Wang S."/>
            <person name="Li R."/>
            <person name="Zhang H."/>
            <person name="Shen G."/>
            <person name="Guo B."/>
            <person name="Wei J."/>
            <person name="Xu J."/>
            <person name="St-Pierre B."/>
            <person name="Chen S."/>
            <person name="Sun C."/>
        </authorList>
    </citation>
    <scope>NUCLEOTIDE SEQUENCE [LARGE SCALE GENOMIC DNA]</scope>
</reference>
<evidence type="ECO:0000313" key="1">
    <source>
        <dbReference type="EMBL" id="KAI5653232.1"/>
    </source>
</evidence>
<comment type="caution">
    <text evidence="1">The sequence shown here is derived from an EMBL/GenBank/DDBJ whole genome shotgun (WGS) entry which is preliminary data.</text>
</comment>
<gene>
    <name evidence="1" type="ORF">M9H77_30419</name>
</gene>
<accession>A0ACB9ZX77</accession>
<keyword evidence="2" id="KW-1185">Reference proteome</keyword>
<protein>
    <submittedName>
        <fullName evidence="1">Uncharacterized protein</fullName>
    </submittedName>
</protein>
<sequence>MRRLVKGVLNPVLFEDPGVTLTTATEVVVMKRQKKMNSTKRDKYKSQAVMVLDLGRGQIKVLVRVPVGEGDRLELLGVGVEGAAMAENVIGDGNCGYQVVVDFVFGDEHQL</sequence>